<dbReference type="AlphaFoldDB" id="A0AAE0ZUX3"/>
<organism evidence="1 2">
    <name type="scientific">Elysia crispata</name>
    <name type="common">lettuce slug</name>
    <dbReference type="NCBI Taxonomy" id="231223"/>
    <lineage>
        <taxon>Eukaryota</taxon>
        <taxon>Metazoa</taxon>
        <taxon>Spiralia</taxon>
        <taxon>Lophotrochozoa</taxon>
        <taxon>Mollusca</taxon>
        <taxon>Gastropoda</taxon>
        <taxon>Heterobranchia</taxon>
        <taxon>Euthyneura</taxon>
        <taxon>Panpulmonata</taxon>
        <taxon>Sacoglossa</taxon>
        <taxon>Placobranchoidea</taxon>
        <taxon>Plakobranchidae</taxon>
        <taxon>Elysia</taxon>
    </lineage>
</organism>
<comment type="caution">
    <text evidence="1">The sequence shown here is derived from an EMBL/GenBank/DDBJ whole genome shotgun (WGS) entry which is preliminary data.</text>
</comment>
<gene>
    <name evidence="1" type="ORF">RRG08_048287</name>
</gene>
<accession>A0AAE0ZUX3</accession>
<protein>
    <submittedName>
        <fullName evidence="1">Uncharacterized protein</fullName>
    </submittedName>
</protein>
<evidence type="ECO:0000313" key="1">
    <source>
        <dbReference type="EMBL" id="KAK3775077.1"/>
    </source>
</evidence>
<evidence type="ECO:0000313" key="2">
    <source>
        <dbReference type="Proteomes" id="UP001283361"/>
    </source>
</evidence>
<name>A0AAE0ZUX3_9GAST</name>
<keyword evidence="2" id="KW-1185">Reference proteome</keyword>
<dbReference type="EMBL" id="JAWDGP010003357">
    <property type="protein sequence ID" value="KAK3775077.1"/>
    <property type="molecule type" value="Genomic_DNA"/>
</dbReference>
<sequence length="189" mass="21770">MPGDVVCQRLNDTVVLRHGLVLGRQNPWCYSLARLEETFRKHLLNSKWKAKVITFRRDSRERELCYVAVYARSKNTGPQAGGDKNLNQQSVGQNVPTLWNPFTLRILRTPTWQWNSDFRLVWRKAGVVLGSVGHTDVISSAGRQLQIKHSYRRVSKSRPTMSAGFSRTKKRLEIELANPRLHSSERTLM</sequence>
<dbReference type="Proteomes" id="UP001283361">
    <property type="component" value="Unassembled WGS sequence"/>
</dbReference>
<proteinExistence type="predicted"/>
<reference evidence="1" key="1">
    <citation type="journal article" date="2023" name="G3 (Bethesda)">
        <title>A reference genome for the long-term kleptoplast-retaining sea slug Elysia crispata morphotype clarki.</title>
        <authorList>
            <person name="Eastman K.E."/>
            <person name="Pendleton A.L."/>
            <person name="Shaikh M.A."/>
            <person name="Suttiyut T."/>
            <person name="Ogas R."/>
            <person name="Tomko P."/>
            <person name="Gavelis G."/>
            <person name="Widhalm J.R."/>
            <person name="Wisecaver J.H."/>
        </authorList>
    </citation>
    <scope>NUCLEOTIDE SEQUENCE</scope>
    <source>
        <strain evidence="1">ECLA1</strain>
    </source>
</reference>